<keyword evidence="4 6" id="KW-1133">Transmembrane helix</keyword>
<dbReference type="GO" id="GO:0005886">
    <property type="term" value="C:plasma membrane"/>
    <property type="evidence" value="ECO:0007669"/>
    <property type="project" value="TreeGrafter"/>
</dbReference>
<dbReference type="GO" id="GO:0032153">
    <property type="term" value="C:cell division site"/>
    <property type="evidence" value="ECO:0007669"/>
    <property type="project" value="TreeGrafter"/>
</dbReference>
<dbReference type="EMBL" id="DXBR01000051">
    <property type="protein sequence ID" value="HIZ39399.1"/>
    <property type="molecule type" value="Genomic_DNA"/>
</dbReference>
<evidence type="ECO:0000256" key="1">
    <source>
        <dbReference type="ARBA" id="ARBA00004141"/>
    </source>
</evidence>
<evidence type="ECO:0000313" key="7">
    <source>
        <dbReference type="EMBL" id="HIZ39399.1"/>
    </source>
</evidence>
<evidence type="ECO:0000256" key="6">
    <source>
        <dbReference type="SAM" id="Phobius"/>
    </source>
</evidence>
<dbReference type="InterPro" id="IPR001182">
    <property type="entry name" value="FtsW/RodA"/>
</dbReference>
<gene>
    <name evidence="7" type="ORF">H9968_05650</name>
</gene>
<feature type="transmembrane region" description="Helical" evidence="6">
    <location>
        <begin position="324"/>
        <end position="345"/>
    </location>
</feature>
<dbReference type="GO" id="GO:0015648">
    <property type="term" value="F:lipid-linked peptidoglycan transporter activity"/>
    <property type="evidence" value="ECO:0007669"/>
    <property type="project" value="TreeGrafter"/>
</dbReference>
<feature type="transmembrane region" description="Helical" evidence="6">
    <location>
        <begin position="197"/>
        <end position="213"/>
    </location>
</feature>
<keyword evidence="5 6" id="KW-0472">Membrane</keyword>
<comment type="caution">
    <text evidence="7">The sequence shown here is derived from an EMBL/GenBank/DDBJ whole genome shotgun (WGS) entry which is preliminary data.</text>
</comment>
<evidence type="ECO:0000256" key="4">
    <source>
        <dbReference type="ARBA" id="ARBA00022989"/>
    </source>
</evidence>
<feature type="transmembrane region" description="Helical" evidence="6">
    <location>
        <begin position="219"/>
        <end position="235"/>
    </location>
</feature>
<evidence type="ECO:0000313" key="8">
    <source>
        <dbReference type="Proteomes" id="UP000824049"/>
    </source>
</evidence>
<feature type="transmembrane region" description="Helical" evidence="6">
    <location>
        <begin position="54"/>
        <end position="73"/>
    </location>
</feature>
<dbReference type="PANTHER" id="PTHR30474">
    <property type="entry name" value="CELL CYCLE PROTEIN"/>
    <property type="match status" value="1"/>
</dbReference>
<protein>
    <submittedName>
        <fullName evidence="7">FtsW/RodA/SpoVE family cell cycle protein</fullName>
    </submittedName>
</protein>
<reference evidence="7" key="1">
    <citation type="journal article" date="2021" name="PeerJ">
        <title>Extensive microbial diversity within the chicken gut microbiome revealed by metagenomics and culture.</title>
        <authorList>
            <person name="Gilroy R."/>
            <person name="Ravi A."/>
            <person name="Getino M."/>
            <person name="Pursley I."/>
            <person name="Horton D.L."/>
            <person name="Alikhan N.F."/>
            <person name="Baker D."/>
            <person name="Gharbi K."/>
            <person name="Hall N."/>
            <person name="Watson M."/>
            <person name="Adriaenssens E.M."/>
            <person name="Foster-Nyarko E."/>
            <person name="Jarju S."/>
            <person name="Secka A."/>
            <person name="Antonio M."/>
            <person name="Oren A."/>
            <person name="Chaudhuri R.R."/>
            <person name="La Ragione R."/>
            <person name="Hildebrand F."/>
            <person name="Pallen M.J."/>
        </authorList>
    </citation>
    <scope>NUCLEOTIDE SEQUENCE</scope>
    <source>
        <strain evidence="7">CHK179-28034</strain>
    </source>
</reference>
<feature type="transmembrane region" description="Helical" evidence="6">
    <location>
        <begin position="30"/>
        <end position="48"/>
    </location>
</feature>
<evidence type="ECO:0000256" key="2">
    <source>
        <dbReference type="ARBA" id="ARBA00022692"/>
    </source>
</evidence>
<keyword evidence="2 6" id="KW-0812">Transmembrane</keyword>
<dbReference type="Pfam" id="PF01098">
    <property type="entry name" value="FTSW_RODA_SPOVE"/>
    <property type="match status" value="1"/>
</dbReference>
<dbReference type="PANTHER" id="PTHR30474:SF3">
    <property type="entry name" value="PEPTIDOGLYCAN GLYCOSYLTRANSFERASE RODA"/>
    <property type="match status" value="1"/>
</dbReference>
<comment type="subcellular location">
    <subcellularLocation>
        <location evidence="1">Membrane</location>
        <topology evidence="1">Multi-pass membrane protein</topology>
    </subcellularLocation>
</comment>
<accession>A0A9D2J8D4</accession>
<keyword evidence="3" id="KW-0133">Cell shape</keyword>
<dbReference type="AlphaFoldDB" id="A0A9D2J8D4"/>
<feature type="transmembrane region" description="Helical" evidence="6">
    <location>
        <begin position="137"/>
        <end position="155"/>
    </location>
</feature>
<feature type="transmembrane region" description="Helical" evidence="6">
    <location>
        <begin position="390"/>
        <end position="408"/>
    </location>
</feature>
<sequence length="439" mass="49394">MCAIYAVSCFTVFLPSTEDRQIKRMNRQERFMFIFHFICYGVLFLKTFDVKILILYVAQAVFFKVLILIYERIYADCSRILMNHTCFLLLIGFVVLTRLDFAQAVRQFAIAAVSSLVVLIVPYFLEKAYWLKRLRWIYGLIGLALLASVFVIGTTKNGSTNWISIGSFAMQPSEFVKIAFVFFLAAMLERPASFKRIFVTALFSGCHVMVLIMERDLGGALIYFVIFVFLCYAATGRGVYVIGGASAGVLAGRLAYILFSHVRARFDAWTDPWSIIEGRGYQITQSLFAIGTGSWFGMGLTQGSPSDIPVVESDFIFSAIAEEFGVFFAICLIFIYLGVFVHFLQIAMDVKGRFYKLVAYGFSICFIFQVFLCIGGVTKFIPSTGVTLPLISYGGSSVASTLIIFAIMQGIFMIAYKEDEEVVEDEQTSEINTERQNVR</sequence>
<feature type="transmembrane region" description="Helical" evidence="6">
    <location>
        <begin position="357"/>
        <end position="378"/>
    </location>
</feature>
<evidence type="ECO:0000256" key="3">
    <source>
        <dbReference type="ARBA" id="ARBA00022960"/>
    </source>
</evidence>
<feature type="transmembrane region" description="Helical" evidence="6">
    <location>
        <begin position="240"/>
        <end position="259"/>
    </location>
</feature>
<feature type="transmembrane region" description="Helical" evidence="6">
    <location>
        <begin position="161"/>
        <end position="185"/>
    </location>
</feature>
<evidence type="ECO:0000256" key="5">
    <source>
        <dbReference type="ARBA" id="ARBA00023136"/>
    </source>
</evidence>
<dbReference type="GO" id="GO:0008360">
    <property type="term" value="P:regulation of cell shape"/>
    <property type="evidence" value="ECO:0007669"/>
    <property type="project" value="UniProtKB-KW"/>
</dbReference>
<organism evidence="7 8">
    <name type="scientific">Candidatus Anaerobutyricum stercoris</name>
    <dbReference type="NCBI Taxonomy" id="2838457"/>
    <lineage>
        <taxon>Bacteria</taxon>
        <taxon>Bacillati</taxon>
        <taxon>Bacillota</taxon>
        <taxon>Clostridia</taxon>
        <taxon>Lachnospirales</taxon>
        <taxon>Lachnospiraceae</taxon>
        <taxon>Anaerobutyricum</taxon>
    </lineage>
</organism>
<proteinExistence type="predicted"/>
<dbReference type="Proteomes" id="UP000824049">
    <property type="component" value="Unassembled WGS sequence"/>
</dbReference>
<name>A0A9D2J8D4_9FIRM</name>
<feature type="transmembrane region" description="Helical" evidence="6">
    <location>
        <begin position="105"/>
        <end position="125"/>
    </location>
</feature>
<feature type="transmembrane region" description="Helical" evidence="6">
    <location>
        <begin position="80"/>
        <end position="99"/>
    </location>
</feature>
<reference evidence="7" key="2">
    <citation type="submission" date="2021-04" db="EMBL/GenBank/DDBJ databases">
        <authorList>
            <person name="Gilroy R."/>
        </authorList>
    </citation>
    <scope>NUCLEOTIDE SEQUENCE</scope>
    <source>
        <strain evidence="7">CHK179-28034</strain>
    </source>
</reference>
<dbReference type="GO" id="GO:0051301">
    <property type="term" value="P:cell division"/>
    <property type="evidence" value="ECO:0007669"/>
    <property type="project" value="InterPro"/>
</dbReference>